<evidence type="ECO:0000256" key="1">
    <source>
        <dbReference type="SAM" id="MobiDB-lite"/>
    </source>
</evidence>
<feature type="region of interest" description="Disordered" evidence="1">
    <location>
        <begin position="1"/>
        <end position="34"/>
    </location>
</feature>
<organism evidence="2 3">
    <name type="scientific">Ranatra chinensis</name>
    <dbReference type="NCBI Taxonomy" id="642074"/>
    <lineage>
        <taxon>Eukaryota</taxon>
        <taxon>Metazoa</taxon>
        <taxon>Ecdysozoa</taxon>
        <taxon>Arthropoda</taxon>
        <taxon>Hexapoda</taxon>
        <taxon>Insecta</taxon>
        <taxon>Pterygota</taxon>
        <taxon>Neoptera</taxon>
        <taxon>Paraneoptera</taxon>
        <taxon>Hemiptera</taxon>
        <taxon>Heteroptera</taxon>
        <taxon>Panheteroptera</taxon>
        <taxon>Nepomorpha</taxon>
        <taxon>Nepidae</taxon>
        <taxon>Ranatrinae</taxon>
        <taxon>Ranatra</taxon>
    </lineage>
</organism>
<comment type="caution">
    <text evidence="2">The sequence shown here is derived from an EMBL/GenBank/DDBJ whole genome shotgun (WGS) entry which is preliminary data.</text>
</comment>
<feature type="region of interest" description="Disordered" evidence="1">
    <location>
        <begin position="63"/>
        <end position="106"/>
    </location>
</feature>
<evidence type="ECO:0000313" key="3">
    <source>
        <dbReference type="Proteomes" id="UP001558652"/>
    </source>
</evidence>
<gene>
    <name evidence="2" type="ORF">AAG570_011183</name>
</gene>
<feature type="compositionally biased region" description="Basic and acidic residues" evidence="1">
    <location>
        <begin position="1"/>
        <end position="23"/>
    </location>
</feature>
<reference evidence="2 3" key="1">
    <citation type="submission" date="2024-07" db="EMBL/GenBank/DDBJ databases">
        <title>Chromosome-level genome assembly of the water stick insect Ranatra chinensis (Heteroptera: Nepidae).</title>
        <authorList>
            <person name="Liu X."/>
        </authorList>
    </citation>
    <scope>NUCLEOTIDE SEQUENCE [LARGE SCALE GENOMIC DNA]</scope>
    <source>
        <strain evidence="2">Cailab_2021Rc</strain>
        <tissue evidence="2">Muscle</tissue>
    </source>
</reference>
<protein>
    <submittedName>
        <fullName evidence="2">Uncharacterized protein</fullName>
    </submittedName>
</protein>
<dbReference type="EMBL" id="JBFDAA010000006">
    <property type="protein sequence ID" value="KAL1131568.1"/>
    <property type="molecule type" value="Genomic_DNA"/>
</dbReference>
<name>A0ABD0YJW1_9HEMI</name>
<feature type="non-terminal residue" evidence="2">
    <location>
        <position position="1"/>
    </location>
</feature>
<feature type="compositionally biased region" description="Polar residues" evidence="1">
    <location>
        <begin position="84"/>
        <end position="102"/>
    </location>
</feature>
<keyword evidence="3" id="KW-1185">Reference proteome</keyword>
<dbReference type="Proteomes" id="UP001558652">
    <property type="component" value="Unassembled WGS sequence"/>
</dbReference>
<sequence length="150" mass="17278">KDGKDESKSKETKKPVKNKKNEDPASGWFGGIWEKFRPKNQMRLPDDKNPSIVWDQEQKRWVNLEGDDEDKPEVKAPPRASELLPTSQMSTTNLPPESSAVLSTAPPGVNKYKLQKGRRMCHCNLWKNNFKMPFFFFFLAKDPARLTTII</sequence>
<accession>A0ABD0YJW1</accession>
<dbReference type="AlphaFoldDB" id="A0ABD0YJW1"/>
<proteinExistence type="predicted"/>
<evidence type="ECO:0000313" key="2">
    <source>
        <dbReference type="EMBL" id="KAL1131568.1"/>
    </source>
</evidence>